<evidence type="ECO:0000313" key="2">
    <source>
        <dbReference type="Proteomes" id="UP000054630"/>
    </source>
</evidence>
<keyword evidence="2" id="KW-1185">Reference proteome</keyword>
<proteinExistence type="predicted"/>
<gene>
    <name evidence="1" type="ORF">T07_15252</name>
</gene>
<dbReference type="AlphaFoldDB" id="A0A0V0S9D3"/>
<dbReference type="OrthoDB" id="5920030at2759"/>
<protein>
    <submittedName>
        <fullName evidence="1">Uncharacterized protein</fullName>
    </submittedName>
</protein>
<dbReference type="Proteomes" id="UP000054630">
    <property type="component" value="Unassembled WGS sequence"/>
</dbReference>
<organism evidence="1 2">
    <name type="scientific">Trichinella nelsoni</name>
    <dbReference type="NCBI Taxonomy" id="6336"/>
    <lineage>
        <taxon>Eukaryota</taxon>
        <taxon>Metazoa</taxon>
        <taxon>Ecdysozoa</taxon>
        <taxon>Nematoda</taxon>
        <taxon>Enoplea</taxon>
        <taxon>Dorylaimia</taxon>
        <taxon>Trichinellida</taxon>
        <taxon>Trichinellidae</taxon>
        <taxon>Trichinella</taxon>
    </lineage>
</organism>
<comment type="caution">
    <text evidence="1">The sequence shown here is derived from an EMBL/GenBank/DDBJ whole genome shotgun (WGS) entry which is preliminary data.</text>
</comment>
<reference evidence="1 2" key="1">
    <citation type="submission" date="2015-01" db="EMBL/GenBank/DDBJ databases">
        <title>Evolution of Trichinella species and genotypes.</title>
        <authorList>
            <person name="Korhonen P.K."/>
            <person name="Edoardo P."/>
            <person name="Giuseppe L.R."/>
            <person name="Gasser R.B."/>
        </authorList>
    </citation>
    <scope>NUCLEOTIDE SEQUENCE [LARGE SCALE GENOMIC DNA]</scope>
    <source>
        <strain evidence="1">ISS37</strain>
    </source>
</reference>
<accession>A0A0V0S9D3</accession>
<sequence>MESNKNAKTDALKNIVSITGKTKILALMSYFRVIRVRIAIDLSYDEGISKLNEVYGKLKNAVFTRKVTLVGWREEKQSVEFGVLWSVSGQPRCYCALRGAVEFTCLTLATETLNAVTQIHTQSIPHNDGTLYTIEKAVIVKDGFLYNRGSLMETVMRGFTWKTSFFHLDDIIMYKKEGRNAPGTTHRGEALPKVRLAGNQTW</sequence>
<evidence type="ECO:0000313" key="1">
    <source>
        <dbReference type="EMBL" id="KRX23357.1"/>
    </source>
</evidence>
<dbReference type="EMBL" id="JYDL01000025">
    <property type="protein sequence ID" value="KRX23357.1"/>
    <property type="molecule type" value="Genomic_DNA"/>
</dbReference>
<name>A0A0V0S9D3_9BILA</name>